<organism evidence="2 3">
    <name type="scientific">Pararge aegeria aegeria</name>
    <dbReference type="NCBI Taxonomy" id="348720"/>
    <lineage>
        <taxon>Eukaryota</taxon>
        <taxon>Metazoa</taxon>
        <taxon>Ecdysozoa</taxon>
        <taxon>Arthropoda</taxon>
        <taxon>Hexapoda</taxon>
        <taxon>Insecta</taxon>
        <taxon>Pterygota</taxon>
        <taxon>Neoptera</taxon>
        <taxon>Endopterygota</taxon>
        <taxon>Lepidoptera</taxon>
        <taxon>Glossata</taxon>
        <taxon>Ditrysia</taxon>
        <taxon>Papilionoidea</taxon>
        <taxon>Nymphalidae</taxon>
        <taxon>Satyrinae</taxon>
        <taxon>Satyrini</taxon>
        <taxon>Parargina</taxon>
        <taxon>Pararge</taxon>
    </lineage>
</organism>
<comment type="caution">
    <text evidence="2">The sequence shown here is derived from an EMBL/GenBank/DDBJ whole genome shotgun (WGS) entry which is preliminary data.</text>
</comment>
<sequence>MREIEYLQALHSNCITLPDGSLVNQSVPVVLPVTTPDKERLAGASAISLVYGGKTVAILRAPEFYPHRKQE</sequence>
<dbReference type="Proteomes" id="UP000838756">
    <property type="component" value="Unassembled WGS sequence"/>
</dbReference>
<proteinExistence type="predicted"/>
<accession>A0A8S4QQJ5</accession>
<evidence type="ECO:0000313" key="2">
    <source>
        <dbReference type="EMBL" id="CAH2215372.1"/>
    </source>
</evidence>
<dbReference type="Gene3D" id="3.10.400.10">
    <property type="entry name" value="Sulfate adenylyltransferase"/>
    <property type="match status" value="1"/>
</dbReference>
<evidence type="ECO:0000313" key="3">
    <source>
        <dbReference type="Proteomes" id="UP000838756"/>
    </source>
</evidence>
<evidence type="ECO:0000259" key="1">
    <source>
        <dbReference type="Pfam" id="PF14306"/>
    </source>
</evidence>
<dbReference type="InterPro" id="IPR025980">
    <property type="entry name" value="ATP-Sase_PUA-like_dom"/>
</dbReference>
<gene>
    <name evidence="2" type="primary">jg131</name>
    <name evidence="2" type="ORF">PAEG_LOCUS3597</name>
</gene>
<name>A0A8S4QQJ5_9NEOP</name>
<protein>
    <submittedName>
        <fullName evidence="2">Jg131 protein</fullName>
    </submittedName>
</protein>
<dbReference type="EMBL" id="CAKXAJ010011644">
    <property type="protein sequence ID" value="CAH2215372.1"/>
    <property type="molecule type" value="Genomic_DNA"/>
</dbReference>
<reference evidence="2" key="1">
    <citation type="submission" date="2022-03" db="EMBL/GenBank/DDBJ databases">
        <authorList>
            <person name="Lindestad O."/>
        </authorList>
    </citation>
    <scope>NUCLEOTIDE SEQUENCE</scope>
</reference>
<dbReference type="OrthoDB" id="506431at2759"/>
<dbReference type="AlphaFoldDB" id="A0A8S4QQJ5"/>
<dbReference type="Pfam" id="PF14306">
    <property type="entry name" value="PUA_2"/>
    <property type="match status" value="1"/>
</dbReference>
<feature type="non-terminal residue" evidence="2">
    <location>
        <position position="1"/>
    </location>
</feature>
<keyword evidence="3" id="KW-1185">Reference proteome</keyword>
<dbReference type="SUPFAM" id="SSF88697">
    <property type="entry name" value="PUA domain-like"/>
    <property type="match status" value="1"/>
</dbReference>
<feature type="domain" description="ATP-sulfurylase PUA-like" evidence="1">
    <location>
        <begin position="1"/>
        <end position="71"/>
    </location>
</feature>
<dbReference type="InterPro" id="IPR015947">
    <property type="entry name" value="PUA-like_sf"/>
</dbReference>